<proteinExistence type="predicted"/>
<organism evidence="1 2">
    <name type="scientific">Pseudomonas veronii 1YdBTEX2</name>
    <dbReference type="NCBI Taxonomy" id="1295141"/>
    <lineage>
        <taxon>Bacteria</taxon>
        <taxon>Pseudomonadati</taxon>
        <taxon>Pseudomonadota</taxon>
        <taxon>Gammaproteobacteria</taxon>
        <taxon>Pseudomonadales</taxon>
        <taxon>Pseudomonadaceae</taxon>
        <taxon>Pseudomonas</taxon>
    </lineage>
</organism>
<dbReference type="InterPro" id="IPR010982">
    <property type="entry name" value="Lambda_DNA-bd_dom_sf"/>
</dbReference>
<name>A0A1D3JUV0_PSEVE</name>
<evidence type="ECO:0000313" key="2">
    <source>
        <dbReference type="Proteomes" id="UP000245431"/>
    </source>
</evidence>
<evidence type="ECO:0000313" key="1">
    <source>
        <dbReference type="EMBL" id="SBW79886.1"/>
    </source>
</evidence>
<dbReference type="RefSeq" id="WP_017847636.1">
    <property type="nucleotide sequence ID" value="NZ_AOUH01000022.1"/>
</dbReference>
<sequence>MSTSPLNQEQTVRARKNYVVLMQKLASIGNGPVALAVGCDEATISRMKPEKFQQFAEILAVLGLKIVPEEMRCFNEQDIAMFIHGSKRWMEHIQGVDQLEEG</sequence>
<reference evidence="2" key="1">
    <citation type="submission" date="2016-07" db="EMBL/GenBank/DDBJ databases">
        <authorList>
            <person name="Florea S."/>
            <person name="Webb J.S."/>
            <person name="Jaromczyk J."/>
            <person name="Schardl C.L."/>
        </authorList>
    </citation>
    <scope>NUCLEOTIDE SEQUENCE [LARGE SCALE GENOMIC DNA]</scope>
    <source>
        <strain evidence="2">1YdBTEX2</strain>
    </source>
</reference>
<accession>A0A1D3JUV0</accession>
<dbReference type="Proteomes" id="UP000245431">
    <property type="component" value="Chromosome PVE_r1"/>
</dbReference>
<dbReference type="AlphaFoldDB" id="A0A1D3JUV0"/>
<dbReference type="EMBL" id="LT599583">
    <property type="protein sequence ID" value="SBW79886.1"/>
    <property type="molecule type" value="Genomic_DNA"/>
</dbReference>
<protein>
    <recommendedName>
        <fullName evidence="3">Transcriptional regulator</fullName>
    </recommendedName>
</protein>
<dbReference type="Gene3D" id="1.10.260.40">
    <property type="entry name" value="lambda repressor-like DNA-binding domains"/>
    <property type="match status" value="1"/>
</dbReference>
<gene>
    <name evidence="1" type="ORF">PVE_R1G2000</name>
</gene>
<dbReference type="InterPro" id="IPR007933">
    <property type="entry name" value="Transcrpt_activ_CII"/>
</dbReference>
<evidence type="ECO:0008006" key="3">
    <source>
        <dbReference type="Google" id="ProtNLM"/>
    </source>
</evidence>
<dbReference type="GO" id="GO:0003677">
    <property type="term" value="F:DNA binding"/>
    <property type="evidence" value="ECO:0007669"/>
    <property type="project" value="InterPro"/>
</dbReference>
<dbReference type="GO" id="GO:0006355">
    <property type="term" value="P:regulation of DNA-templated transcription"/>
    <property type="evidence" value="ECO:0007669"/>
    <property type="project" value="InterPro"/>
</dbReference>
<dbReference type="Pfam" id="PF05269">
    <property type="entry name" value="Phage_CII"/>
    <property type="match status" value="1"/>
</dbReference>
<dbReference type="SUPFAM" id="SSF47413">
    <property type="entry name" value="lambda repressor-like DNA-binding domains"/>
    <property type="match status" value="1"/>
</dbReference>